<reference evidence="1 2" key="1">
    <citation type="submission" date="2014-03" db="EMBL/GenBank/DDBJ databases">
        <title>Genomics of Bifidobacteria.</title>
        <authorList>
            <person name="Ventura M."/>
            <person name="Milani C."/>
            <person name="Lugli G.A."/>
        </authorList>
    </citation>
    <scope>NUCLEOTIDE SEQUENCE [LARGE SCALE GENOMIC DNA]</scope>
    <source>
        <strain evidence="1 2">DSM 21395</strain>
    </source>
</reference>
<keyword evidence="2" id="KW-1185">Reference proteome</keyword>
<gene>
    <name evidence="1" type="ORF">BMON_0433</name>
</gene>
<evidence type="ECO:0000313" key="2">
    <source>
        <dbReference type="Proteomes" id="UP000029082"/>
    </source>
</evidence>
<dbReference type="EMBL" id="JGZE01000002">
    <property type="protein sequence ID" value="KFI79234.1"/>
    <property type="molecule type" value="Genomic_DNA"/>
</dbReference>
<dbReference type="STRING" id="1437603.GCA_000771525_01290"/>
<proteinExistence type="predicted"/>
<dbReference type="Proteomes" id="UP000029082">
    <property type="component" value="Unassembled WGS sequence"/>
</dbReference>
<evidence type="ECO:0008006" key="3">
    <source>
        <dbReference type="Google" id="ProtNLM"/>
    </source>
</evidence>
<dbReference type="AlphaFoldDB" id="A0A087C7I4"/>
<name>A0A087C7I4_9BIFI</name>
<evidence type="ECO:0000313" key="1">
    <source>
        <dbReference type="EMBL" id="KFI79234.1"/>
    </source>
</evidence>
<accession>A0A087C7I4</accession>
<organism evidence="1 2">
    <name type="scientific">Bifidobacterium mongoliense DSM 21395</name>
    <dbReference type="NCBI Taxonomy" id="1437603"/>
    <lineage>
        <taxon>Bacteria</taxon>
        <taxon>Bacillati</taxon>
        <taxon>Actinomycetota</taxon>
        <taxon>Actinomycetes</taxon>
        <taxon>Bifidobacteriales</taxon>
        <taxon>Bifidobacteriaceae</taxon>
        <taxon>Bifidobacterium</taxon>
    </lineage>
</organism>
<sequence>MKLCTQCGSTTLGQANFCKTCRKPLGAVAANVGD</sequence>
<protein>
    <recommendedName>
        <fullName evidence="3">Zinc-ribbon domain-containing protein</fullName>
    </recommendedName>
</protein>
<comment type="caution">
    <text evidence="1">The sequence shown here is derived from an EMBL/GenBank/DDBJ whole genome shotgun (WGS) entry which is preliminary data.</text>
</comment>